<evidence type="ECO:0000313" key="1">
    <source>
        <dbReference type="EMBL" id="CZT18023.1"/>
    </source>
</evidence>
<dbReference type="RefSeq" id="XP_023624913.1">
    <property type="nucleotide sequence ID" value="XM_023769145.1"/>
</dbReference>
<proteinExistence type="predicted"/>
<dbReference type="GeneID" id="35599049"/>
<reference evidence="1 2" key="1">
    <citation type="submission" date="2016-03" db="EMBL/GenBank/DDBJ databases">
        <authorList>
            <person name="Ploux O."/>
        </authorList>
    </citation>
    <scope>NUCLEOTIDE SEQUENCE [LARGE SCALE GENOMIC DNA]</scope>
    <source>
        <strain evidence="1 2">URUG2</strain>
    </source>
</reference>
<protein>
    <submittedName>
        <fullName evidence="1">Uncharacterized protein</fullName>
    </submittedName>
</protein>
<organism evidence="1 2">
    <name type="scientific">Ramularia collo-cygni</name>
    <dbReference type="NCBI Taxonomy" id="112498"/>
    <lineage>
        <taxon>Eukaryota</taxon>
        <taxon>Fungi</taxon>
        <taxon>Dikarya</taxon>
        <taxon>Ascomycota</taxon>
        <taxon>Pezizomycotina</taxon>
        <taxon>Dothideomycetes</taxon>
        <taxon>Dothideomycetidae</taxon>
        <taxon>Mycosphaerellales</taxon>
        <taxon>Mycosphaerellaceae</taxon>
        <taxon>Ramularia</taxon>
    </lineage>
</organism>
<dbReference type="Proteomes" id="UP000225277">
    <property type="component" value="Unassembled WGS sequence"/>
</dbReference>
<gene>
    <name evidence="1" type="ORF">RCC_03861</name>
</gene>
<sequence length="220" mass="24636">MLSYLRGLYHGSQPPRILITASTSSATLSKSGLGPKFSITLSATVEASSPITILPDDTLLDPSCLALFKQGLTFTNIATGEIVPRCSMYICAGDFPPPLTPNRTIEIPPQDNAGSSYEVSHTFKPPEPPFLFIRQTTVGDQWIEHEPEVRQYDLHGQGLEIGQVYEIGLGEDLVKVPWWRWGSKWEVFSFPYYPRSRYSGRGMPELRMVLVNRARFTVVE</sequence>
<accession>A0A2D3VC05</accession>
<dbReference type="AlphaFoldDB" id="A0A2D3VC05"/>
<keyword evidence="2" id="KW-1185">Reference proteome</keyword>
<dbReference type="OrthoDB" id="3645724at2759"/>
<evidence type="ECO:0000313" key="2">
    <source>
        <dbReference type="Proteomes" id="UP000225277"/>
    </source>
</evidence>
<name>A0A2D3VC05_9PEZI</name>
<dbReference type="EMBL" id="FJUY01000005">
    <property type="protein sequence ID" value="CZT18023.1"/>
    <property type="molecule type" value="Genomic_DNA"/>
</dbReference>